<dbReference type="Proteomes" id="UP001177003">
    <property type="component" value="Chromosome 0"/>
</dbReference>
<evidence type="ECO:0000313" key="1">
    <source>
        <dbReference type="EMBL" id="CAI9262683.1"/>
    </source>
</evidence>
<dbReference type="EMBL" id="OX465086">
    <property type="protein sequence ID" value="CAI9262683.1"/>
    <property type="molecule type" value="Genomic_DNA"/>
</dbReference>
<gene>
    <name evidence="1" type="ORF">LSALG_LOCUS3411</name>
</gene>
<sequence length="171" mass="19249">MGEGVHNNESFVTFTFETSTIHTSTIIPSTIKTYITETSIALTHMASPLTTSIQVSTISPTYSIIMHDPITTVFFSHPIEAERMIPDEEPVDDEITVSFVNLQFDPEEENDPDDLIMPGKQFKILNSKINFLLQLQADTGGKNFMTVVEMKSLLKKQENHIQSLVESIEQK</sequence>
<proteinExistence type="predicted"/>
<name>A0AA35Y9D3_LACSI</name>
<organism evidence="1 2">
    <name type="scientific">Lactuca saligna</name>
    <name type="common">Willowleaf lettuce</name>
    <dbReference type="NCBI Taxonomy" id="75948"/>
    <lineage>
        <taxon>Eukaryota</taxon>
        <taxon>Viridiplantae</taxon>
        <taxon>Streptophyta</taxon>
        <taxon>Embryophyta</taxon>
        <taxon>Tracheophyta</taxon>
        <taxon>Spermatophyta</taxon>
        <taxon>Magnoliopsida</taxon>
        <taxon>eudicotyledons</taxon>
        <taxon>Gunneridae</taxon>
        <taxon>Pentapetalae</taxon>
        <taxon>asterids</taxon>
        <taxon>campanulids</taxon>
        <taxon>Asterales</taxon>
        <taxon>Asteraceae</taxon>
        <taxon>Cichorioideae</taxon>
        <taxon>Cichorieae</taxon>
        <taxon>Lactucinae</taxon>
        <taxon>Lactuca</taxon>
    </lineage>
</organism>
<keyword evidence="2" id="KW-1185">Reference proteome</keyword>
<protein>
    <submittedName>
        <fullName evidence="1">Uncharacterized protein</fullName>
    </submittedName>
</protein>
<dbReference type="AlphaFoldDB" id="A0AA35Y9D3"/>
<accession>A0AA35Y9D3</accession>
<evidence type="ECO:0000313" key="2">
    <source>
        <dbReference type="Proteomes" id="UP001177003"/>
    </source>
</evidence>
<reference evidence="1" key="1">
    <citation type="submission" date="2023-04" db="EMBL/GenBank/DDBJ databases">
        <authorList>
            <person name="Vijverberg K."/>
            <person name="Xiong W."/>
            <person name="Schranz E."/>
        </authorList>
    </citation>
    <scope>NUCLEOTIDE SEQUENCE</scope>
</reference>